<evidence type="ECO:0008006" key="3">
    <source>
        <dbReference type="Google" id="ProtNLM"/>
    </source>
</evidence>
<proteinExistence type="predicted"/>
<dbReference type="EMBL" id="JAZGQK010000005">
    <property type="protein sequence ID" value="MEE6258101.1"/>
    <property type="molecule type" value="Genomic_DNA"/>
</dbReference>
<keyword evidence="2" id="KW-1185">Reference proteome</keyword>
<name>A0ABU7RNL5_9ACTN</name>
<gene>
    <name evidence="1" type="ORF">V1633_06290</name>
</gene>
<dbReference type="RefSeq" id="WP_331213230.1">
    <property type="nucleotide sequence ID" value="NZ_JAZGQK010000005.1"/>
</dbReference>
<evidence type="ECO:0000313" key="1">
    <source>
        <dbReference type="EMBL" id="MEE6258101.1"/>
    </source>
</evidence>
<reference evidence="1 2" key="1">
    <citation type="submission" date="2024-01" db="EMBL/GenBank/DDBJ databases">
        <title>Genome insights into Plantactinospora sonchi sp. nov.</title>
        <authorList>
            <person name="Wang L."/>
        </authorList>
    </citation>
    <scope>NUCLEOTIDE SEQUENCE [LARGE SCALE GENOMIC DNA]</scope>
    <source>
        <strain evidence="1 2">NEAU-QY2</strain>
    </source>
</reference>
<protein>
    <recommendedName>
        <fullName evidence="3">Leucine rich repeat variant</fullName>
    </recommendedName>
</protein>
<organism evidence="1 2">
    <name type="scientific">Plantactinospora sonchi</name>
    <dbReference type="NCBI Taxonomy" id="1544735"/>
    <lineage>
        <taxon>Bacteria</taxon>
        <taxon>Bacillati</taxon>
        <taxon>Actinomycetota</taxon>
        <taxon>Actinomycetes</taxon>
        <taxon>Micromonosporales</taxon>
        <taxon>Micromonosporaceae</taxon>
        <taxon>Plantactinospora</taxon>
    </lineage>
</organism>
<evidence type="ECO:0000313" key="2">
    <source>
        <dbReference type="Proteomes" id="UP001332243"/>
    </source>
</evidence>
<dbReference type="SUPFAM" id="SSF48371">
    <property type="entry name" value="ARM repeat"/>
    <property type="match status" value="2"/>
</dbReference>
<dbReference type="Gene3D" id="1.25.10.10">
    <property type="entry name" value="Leucine-rich Repeat Variant"/>
    <property type="match status" value="2"/>
</dbReference>
<dbReference type="Proteomes" id="UP001332243">
    <property type="component" value="Unassembled WGS sequence"/>
</dbReference>
<dbReference type="InterPro" id="IPR011989">
    <property type="entry name" value="ARM-like"/>
</dbReference>
<comment type="caution">
    <text evidence="1">The sequence shown here is derived from an EMBL/GenBank/DDBJ whole genome shotgun (WGS) entry which is preliminary data.</text>
</comment>
<accession>A0ABU7RNL5</accession>
<sequence>MSDTAPAPVHLDAALEGLAENPAVPAALIRRLLAHRQGFGHVAKRPDLTADLIAEIIATDYHWLLHSLALNRHLPNDARLRLAEHRDSSVRAALVVGAHDAPRELFARLVDDPDKRVRECLAEKDHVPTDLRARLAGDPDPEIRATLAEWWPQAPEKVRRILLADPVDRVRAAACSTYYRRRPHPVPPADLIPDLLADPVTRAGVVRHLSLTAETALRLTEDPDNQVRRQLAEHPQLSPDLRDRLAEDPSASARIGVFARPDTSEPLRERIYAELRQGAEPLTALWVEGLDEVTFARKVENAFAVTELTYLHLPWVTADPLPHVSSPYVCFRNSAAYSQELPRDAVLRLLDDEESLVRTTMARTSPHLVDLATAERIDREHRSEKKERWRPADIFTFPTETLRRFATDPDPRMRVLAPRDADLPAELAERLADDPDSSVREVIAPHPRLPARALITLLADESESVTRAAAASPSLPVAEMERLLVLAGL</sequence>
<dbReference type="InterPro" id="IPR016024">
    <property type="entry name" value="ARM-type_fold"/>
</dbReference>